<dbReference type="Pfam" id="PF00753">
    <property type="entry name" value="Lactamase_B"/>
    <property type="match status" value="1"/>
</dbReference>
<proteinExistence type="predicted"/>
<dbReference type="EMBL" id="WNXQ01000007">
    <property type="protein sequence ID" value="MWB78865.1"/>
    <property type="molecule type" value="Genomic_DNA"/>
</dbReference>
<dbReference type="SMART" id="SM00849">
    <property type="entry name" value="Lactamase_B"/>
    <property type="match status" value="1"/>
</dbReference>
<evidence type="ECO:0000256" key="1">
    <source>
        <dbReference type="ARBA" id="ARBA00022722"/>
    </source>
</evidence>
<feature type="domain" description="Metallo-beta-lactamase" evidence="7">
    <location>
        <begin position="18"/>
        <end position="218"/>
    </location>
</feature>
<dbReference type="Gene3D" id="3.10.20.580">
    <property type="match status" value="1"/>
</dbReference>
<evidence type="ECO:0000256" key="5">
    <source>
        <dbReference type="ARBA" id="ARBA00022839"/>
    </source>
</evidence>
<dbReference type="InterPro" id="IPR055132">
    <property type="entry name" value="RNase_J_b_CASP"/>
</dbReference>
<dbReference type="SUPFAM" id="SSF56281">
    <property type="entry name" value="Metallo-hydrolase/oxidoreductase"/>
    <property type="match status" value="1"/>
</dbReference>
<accession>A0A844W6Z4</accession>
<comment type="caution">
    <text evidence="8">The sequence shown here is derived from an EMBL/GenBank/DDBJ whole genome shotgun (WGS) entry which is preliminary data.</text>
</comment>
<dbReference type="Gene3D" id="3.60.15.10">
    <property type="entry name" value="Ribonuclease Z/Hydroxyacylglutathione hydrolase-like"/>
    <property type="match status" value="1"/>
</dbReference>
<keyword evidence="2" id="KW-0479">Metal-binding</keyword>
<dbReference type="InterPro" id="IPR041636">
    <property type="entry name" value="RNase_J_C"/>
</dbReference>
<keyword evidence="4" id="KW-0862">Zinc</keyword>
<reference evidence="8 9" key="1">
    <citation type="submission" date="2019-11" db="EMBL/GenBank/DDBJ databases">
        <title>Pseudooceanicola pacifica sp. nov., isolated from deep-sea sediment of the Pacific Ocean.</title>
        <authorList>
            <person name="Lyu L."/>
        </authorList>
    </citation>
    <scope>NUCLEOTIDE SEQUENCE [LARGE SCALE GENOMIC DNA]</scope>
    <source>
        <strain evidence="8 9">216_PA32_1</strain>
    </source>
</reference>
<keyword evidence="9" id="KW-1185">Reference proteome</keyword>
<dbReference type="Pfam" id="PF22505">
    <property type="entry name" value="RNase_J_b_CASP"/>
    <property type="match status" value="1"/>
</dbReference>
<dbReference type="RefSeq" id="WP_160383083.1">
    <property type="nucleotide sequence ID" value="NZ_WNXQ01000007.1"/>
</dbReference>
<dbReference type="PANTHER" id="PTHR43694">
    <property type="entry name" value="RIBONUCLEASE J"/>
    <property type="match status" value="1"/>
</dbReference>
<dbReference type="InterPro" id="IPR042173">
    <property type="entry name" value="RNase_J_2"/>
</dbReference>
<keyword evidence="1" id="KW-0540">Nuclease</keyword>
<dbReference type="InterPro" id="IPR001279">
    <property type="entry name" value="Metallo-B-lactamas"/>
</dbReference>
<dbReference type="GO" id="GO:0004527">
    <property type="term" value="F:exonuclease activity"/>
    <property type="evidence" value="ECO:0007669"/>
    <property type="project" value="UniProtKB-KW"/>
</dbReference>
<gene>
    <name evidence="8" type="ORF">GLS40_12565</name>
</gene>
<dbReference type="GO" id="GO:0046872">
    <property type="term" value="F:metal ion binding"/>
    <property type="evidence" value="ECO:0007669"/>
    <property type="project" value="UniProtKB-KW"/>
</dbReference>
<organism evidence="8 9">
    <name type="scientific">Pseudooceanicola pacificus</name>
    <dbReference type="NCBI Taxonomy" id="2676438"/>
    <lineage>
        <taxon>Bacteria</taxon>
        <taxon>Pseudomonadati</taxon>
        <taxon>Pseudomonadota</taxon>
        <taxon>Alphaproteobacteria</taxon>
        <taxon>Rhodobacterales</taxon>
        <taxon>Paracoccaceae</taxon>
        <taxon>Pseudooceanicola</taxon>
    </lineage>
</organism>
<name>A0A844W6Z4_9RHOB</name>
<dbReference type="PROSITE" id="PS01292">
    <property type="entry name" value="UPF0036"/>
    <property type="match status" value="1"/>
</dbReference>
<keyword evidence="3 8" id="KW-0378">Hydrolase</keyword>
<sequence length="555" mass="60044">MTSDRLIYLPLGGAGEIGMNAYVYGYGKPGEERLILVDIGVTFPDMDGTPGVDLILPDITWLKERRNQLEAVFITHAHEDHVGAVGHHYESLGAPIIARAFTANIARGKLSEYGIPDKAVRTASAWPEQVSFGPFKVGFLPISHSIPESSALVIDTPAGRVIHTGDFKLDANPLVGEAFDPDLWAEVARPGVRALVCDSTNVFSPAPGRSESTLGPNIQALIASAPGMMVSTTFASNVARVKTLAEAADRAGRSVCLLGRAMRRMIEASIETGVLTDFPKVVSPEDAQSIPRENLMLIVTGSQGERRAASAQLARGKYLGFEMKEGDTFLFSSKTIPGNEKGVIRIMNAFSEKGVEIVDDNGGMYHVSGHANRPDLERMHQIVDPQMVIPMHGEHRHLREHAKLAKSLGREGIIAVNGTMLDLSGNAPTVAEYVETGRTYLDGSTQIGAMDGIVRDRIRMALNGHVTVTVIIDEDDEPLGDPWCDVMGLAEMGRSRAPLVDVMEEDLSQFLNRAGQATLTDDDKLGEALRRVVRQTAQDEIGKKPEVTVVVSRLS</sequence>
<dbReference type="Gene3D" id="3.40.50.10710">
    <property type="entry name" value="Metallo-hydrolase/oxidoreductase"/>
    <property type="match status" value="1"/>
</dbReference>
<dbReference type="Pfam" id="PF17770">
    <property type="entry name" value="RNase_J_C"/>
    <property type="match status" value="1"/>
</dbReference>
<dbReference type="Proteomes" id="UP000443843">
    <property type="component" value="Unassembled WGS sequence"/>
</dbReference>
<evidence type="ECO:0000259" key="7">
    <source>
        <dbReference type="SMART" id="SM00849"/>
    </source>
</evidence>
<evidence type="ECO:0000256" key="6">
    <source>
        <dbReference type="ARBA" id="ARBA00022884"/>
    </source>
</evidence>
<keyword evidence="5" id="KW-0269">Exonuclease</keyword>
<dbReference type="Pfam" id="PF07521">
    <property type="entry name" value="RMMBL"/>
    <property type="match status" value="1"/>
</dbReference>
<dbReference type="InterPro" id="IPR011108">
    <property type="entry name" value="RMMBL"/>
</dbReference>
<evidence type="ECO:0000313" key="8">
    <source>
        <dbReference type="EMBL" id="MWB78865.1"/>
    </source>
</evidence>
<dbReference type="PANTHER" id="PTHR43694:SF1">
    <property type="entry name" value="RIBONUCLEASE J"/>
    <property type="match status" value="1"/>
</dbReference>
<dbReference type="CDD" id="cd07714">
    <property type="entry name" value="RNaseJ_MBL-fold"/>
    <property type="match status" value="1"/>
</dbReference>
<evidence type="ECO:0000313" key="9">
    <source>
        <dbReference type="Proteomes" id="UP000443843"/>
    </source>
</evidence>
<dbReference type="InterPro" id="IPR036866">
    <property type="entry name" value="RibonucZ/Hydroxyglut_hydro"/>
</dbReference>
<dbReference type="GO" id="GO:0003723">
    <property type="term" value="F:RNA binding"/>
    <property type="evidence" value="ECO:0007669"/>
    <property type="project" value="UniProtKB-KW"/>
</dbReference>
<evidence type="ECO:0000256" key="4">
    <source>
        <dbReference type="ARBA" id="ARBA00022833"/>
    </source>
</evidence>
<protein>
    <submittedName>
        <fullName evidence="8">MBL fold metallo-hydrolase</fullName>
    </submittedName>
</protein>
<evidence type="ECO:0000256" key="2">
    <source>
        <dbReference type="ARBA" id="ARBA00022723"/>
    </source>
</evidence>
<evidence type="ECO:0000256" key="3">
    <source>
        <dbReference type="ARBA" id="ARBA00022801"/>
    </source>
</evidence>
<dbReference type="AlphaFoldDB" id="A0A844W6Z4"/>
<dbReference type="InterPro" id="IPR001587">
    <property type="entry name" value="RNase_J_CS"/>
</dbReference>
<keyword evidence="6" id="KW-0694">RNA-binding</keyword>